<reference evidence="1 2" key="1">
    <citation type="journal article" date="2016" name="Nat. Commun.">
        <title>Ectomycorrhizal ecology is imprinted in the genome of the dominant symbiotic fungus Cenococcum geophilum.</title>
        <authorList>
            <consortium name="DOE Joint Genome Institute"/>
            <person name="Peter M."/>
            <person name="Kohler A."/>
            <person name="Ohm R.A."/>
            <person name="Kuo A."/>
            <person name="Krutzmann J."/>
            <person name="Morin E."/>
            <person name="Arend M."/>
            <person name="Barry K.W."/>
            <person name="Binder M."/>
            <person name="Choi C."/>
            <person name="Clum A."/>
            <person name="Copeland A."/>
            <person name="Grisel N."/>
            <person name="Haridas S."/>
            <person name="Kipfer T."/>
            <person name="LaButti K."/>
            <person name="Lindquist E."/>
            <person name="Lipzen A."/>
            <person name="Maire R."/>
            <person name="Meier B."/>
            <person name="Mihaltcheva S."/>
            <person name="Molinier V."/>
            <person name="Murat C."/>
            <person name="Poggeler S."/>
            <person name="Quandt C.A."/>
            <person name="Sperisen C."/>
            <person name="Tritt A."/>
            <person name="Tisserant E."/>
            <person name="Crous P.W."/>
            <person name="Henrissat B."/>
            <person name="Nehls U."/>
            <person name="Egli S."/>
            <person name="Spatafora J.W."/>
            <person name="Grigoriev I.V."/>
            <person name="Martin F.M."/>
        </authorList>
    </citation>
    <scope>NUCLEOTIDE SEQUENCE [LARGE SCALE GENOMIC DNA]</scope>
    <source>
        <strain evidence="1 2">CBS 207.34</strain>
    </source>
</reference>
<organism evidence="1 2">
    <name type="scientific">Glonium stellatum</name>
    <dbReference type="NCBI Taxonomy" id="574774"/>
    <lineage>
        <taxon>Eukaryota</taxon>
        <taxon>Fungi</taxon>
        <taxon>Dikarya</taxon>
        <taxon>Ascomycota</taxon>
        <taxon>Pezizomycotina</taxon>
        <taxon>Dothideomycetes</taxon>
        <taxon>Pleosporomycetidae</taxon>
        <taxon>Gloniales</taxon>
        <taxon>Gloniaceae</taxon>
        <taxon>Glonium</taxon>
    </lineage>
</organism>
<accession>A0A8E2EQS9</accession>
<protein>
    <submittedName>
        <fullName evidence="1">Uncharacterized protein</fullName>
    </submittedName>
</protein>
<name>A0A8E2EQS9_9PEZI</name>
<dbReference type="AlphaFoldDB" id="A0A8E2EQS9"/>
<evidence type="ECO:0000313" key="2">
    <source>
        <dbReference type="Proteomes" id="UP000250140"/>
    </source>
</evidence>
<gene>
    <name evidence="1" type="ORF">AOQ84DRAFT_357027</name>
</gene>
<proteinExistence type="predicted"/>
<dbReference type="EMBL" id="KV750793">
    <property type="protein sequence ID" value="OCL03187.1"/>
    <property type="molecule type" value="Genomic_DNA"/>
</dbReference>
<sequence>MHRSGARLLGQCEQTLLEVVDIQQSCRAPHSEDRRAVRDRGLSGRGTAIFDSGRYANAECASRRQAASANHTPLLESDRCAL</sequence>
<evidence type="ECO:0000313" key="1">
    <source>
        <dbReference type="EMBL" id="OCL03187.1"/>
    </source>
</evidence>
<keyword evidence="2" id="KW-1185">Reference proteome</keyword>
<dbReference type="Proteomes" id="UP000250140">
    <property type="component" value="Unassembled WGS sequence"/>
</dbReference>